<dbReference type="InterPro" id="IPR011991">
    <property type="entry name" value="ArsR-like_HTH"/>
</dbReference>
<evidence type="ECO:0000259" key="1">
    <source>
        <dbReference type="SMART" id="SM00418"/>
    </source>
</evidence>
<dbReference type="EMBL" id="BART01037854">
    <property type="protein sequence ID" value="GAH11702.1"/>
    <property type="molecule type" value="Genomic_DNA"/>
</dbReference>
<proteinExistence type="predicted"/>
<evidence type="ECO:0000313" key="2">
    <source>
        <dbReference type="EMBL" id="GAH11702.1"/>
    </source>
</evidence>
<sequence>HKSKTVGIGALLSTKLKILQLIELDSMYGTQIQKNLGDISLPAVYQHLSELEIRDLIAREKKQEKRIYYNITPKGKKVLEAIQTLVELF</sequence>
<dbReference type="CDD" id="cd00090">
    <property type="entry name" value="HTH_ARSR"/>
    <property type="match status" value="1"/>
</dbReference>
<organism evidence="2">
    <name type="scientific">marine sediment metagenome</name>
    <dbReference type="NCBI Taxonomy" id="412755"/>
    <lineage>
        <taxon>unclassified sequences</taxon>
        <taxon>metagenomes</taxon>
        <taxon>ecological metagenomes</taxon>
    </lineage>
</organism>
<dbReference type="Gene3D" id="1.10.10.10">
    <property type="entry name" value="Winged helix-like DNA-binding domain superfamily/Winged helix DNA-binding domain"/>
    <property type="match status" value="1"/>
</dbReference>
<dbReference type="SMART" id="SM00418">
    <property type="entry name" value="HTH_ARSR"/>
    <property type="match status" value="1"/>
</dbReference>
<feature type="non-terminal residue" evidence="2">
    <location>
        <position position="1"/>
    </location>
</feature>
<dbReference type="InterPro" id="IPR001845">
    <property type="entry name" value="HTH_ArsR_DNA-bd_dom"/>
</dbReference>
<dbReference type="InterPro" id="IPR036388">
    <property type="entry name" value="WH-like_DNA-bd_sf"/>
</dbReference>
<name>X1CV54_9ZZZZ</name>
<dbReference type="InterPro" id="IPR005149">
    <property type="entry name" value="Tscrpt_reg_PadR_N"/>
</dbReference>
<comment type="caution">
    <text evidence="2">The sequence shown here is derived from an EMBL/GenBank/DDBJ whole genome shotgun (WGS) entry which is preliminary data.</text>
</comment>
<dbReference type="AlphaFoldDB" id="X1CV54"/>
<gene>
    <name evidence="2" type="ORF">S01H4_63114</name>
</gene>
<accession>X1CV54</accession>
<reference evidence="2" key="1">
    <citation type="journal article" date="2014" name="Front. Microbiol.">
        <title>High frequency of phylogenetically diverse reductive dehalogenase-homologous genes in deep subseafloor sedimentary metagenomes.</title>
        <authorList>
            <person name="Kawai M."/>
            <person name="Futagami T."/>
            <person name="Toyoda A."/>
            <person name="Takaki Y."/>
            <person name="Nishi S."/>
            <person name="Hori S."/>
            <person name="Arai W."/>
            <person name="Tsubouchi T."/>
            <person name="Morono Y."/>
            <person name="Uchiyama I."/>
            <person name="Ito T."/>
            <person name="Fujiyama A."/>
            <person name="Inagaki F."/>
            <person name="Takami H."/>
        </authorList>
    </citation>
    <scope>NUCLEOTIDE SEQUENCE</scope>
    <source>
        <strain evidence="2">Expedition CK06-06</strain>
    </source>
</reference>
<dbReference type="GO" id="GO:0003700">
    <property type="term" value="F:DNA-binding transcription factor activity"/>
    <property type="evidence" value="ECO:0007669"/>
    <property type="project" value="InterPro"/>
</dbReference>
<dbReference type="Pfam" id="PF03551">
    <property type="entry name" value="PadR"/>
    <property type="match status" value="1"/>
</dbReference>
<protein>
    <recommendedName>
        <fullName evidence="1">HTH arsR-type domain-containing protein</fullName>
    </recommendedName>
</protein>
<dbReference type="InterPro" id="IPR036390">
    <property type="entry name" value="WH_DNA-bd_sf"/>
</dbReference>
<dbReference type="SUPFAM" id="SSF46785">
    <property type="entry name" value="Winged helix' DNA-binding domain"/>
    <property type="match status" value="1"/>
</dbReference>
<feature type="domain" description="HTH arsR-type" evidence="1">
    <location>
        <begin position="7"/>
        <end position="87"/>
    </location>
</feature>